<sequence>MLDMKANAKLQWSLKAFALAALLTLLLLLTTYGLYSSWKSQYIEERKQRAQAELLNLRKNLFLLLGNQEMFTTLYGLRLEESLREGTVPNLEDFSSYLTVLEAEKQSFSFATLAMDGLIIDQYPEGGGRHVGFDLKTLPLYRQHVEHPMRQGSVTIDGPLYLDDGKPYLVFRYPLMVENKQAWGLLSLYFDMESFLLGAGLEDLSEQYQYHFSFSHLGGDENYTWGVESLQENNPVSMMFSYSLLTWNMEIAPVDSWYSGETLLFLYTILGTLVSLGAGVLSYLRQIRLQTFMHRSHTDSLTGLLNKRELLVQLQNELKGGKPFALALLDIDNFKQLNDTHGHLIGDKALLTLVSKLKEHLRRDDLIGRFGGDEFIIILRGCTQYETCVRMHESISHISVPLNDCSLAFALSMGVAFSPDDGITSEGLLEAADKRLYQAKSEGKGRIRCID</sequence>
<name>A0A372MIH4_9SPIR</name>
<organism evidence="5 6">
    <name type="scientific">Sphaerochaeta halotolerans</name>
    <dbReference type="NCBI Taxonomy" id="2293840"/>
    <lineage>
        <taxon>Bacteria</taxon>
        <taxon>Pseudomonadati</taxon>
        <taxon>Spirochaetota</taxon>
        <taxon>Spirochaetia</taxon>
        <taxon>Spirochaetales</taxon>
        <taxon>Sphaerochaetaceae</taxon>
        <taxon>Sphaerochaeta</taxon>
    </lineage>
</organism>
<keyword evidence="2" id="KW-0472">Membrane</keyword>
<dbReference type="InterPro" id="IPR000160">
    <property type="entry name" value="GGDEF_dom"/>
</dbReference>
<dbReference type="SUPFAM" id="SSF55073">
    <property type="entry name" value="Nucleotide cyclase"/>
    <property type="match status" value="1"/>
</dbReference>
<dbReference type="Gene3D" id="3.30.70.270">
    <property type="match status" value="1"/>
</dbReference>
<dbReference type="EMBL" id="QUWK01000005">
    <property type="protein sequence ID" value="RFU95243.1"/>
    <property type="molecule type" value="Genomic_DNA"/>
</dbReference>
<dbReference type="GO" id="GO:0043709">
    <property type="term" value="P:cell adhesion involved in single-species biofilm formation"/>
    <property type="evidence" value="ECO:0007669"/>
    <property type="project" value="TreeGrafter"/>
</dbReference>
<dbReference type="GO" id="GO:0005886">
    <property type="term" value="C:plasma membrane"/>
    <property type="evidence" value="ECO:0007669"/>
    <property type="project" value="TreeGrafter"/>
</dbReference>
<evidence type="ECO:0000259" key="3">
    <source>
        <dbReference type="PROSITE" id="PS50839"/>
    </source>
</evidence>
<protein>
    <recommendedName>
        <fullName evidence="1">diguanylate cyclase</fullName>
        <ecNumber evidence="1">2.7.7.65</ecNumber>
    </recommendedName>
</protein>
<evidence type="ECO:0000256" key="1">
    <source>
        <dbReference type="ARBA" id="ARBA00012528"/>
    </source>
</evidence>
<dbReference type="SMART" id="SM00267">
    <property type="entry name" value="GGDEF"/>
    <property type="match status" value="1"/>
</dbReference>
<dbReference type="PANTHER" id="PTHR45138:SF24">
    <property type="entry name" value="DIGUANYLATE CYCLASE DGCC-RELATED"/>
    <property type="match status" value="1"/>
</dbReference>
<dbReference type="AlphaFoldDB" id="A0A372MIH4"/>
<accession>A0A372MIH4</accession>
<dbReference type="Pfam" id="PF00990">
    <property type="entry name" value="GGDEF"/>
    <property type="match status" value="1"/>
</dbReference>
<dbReference type="InterPro" id="IPR029787">
    <property type="entry name" value="Nucleotide_cyclase"/>
</dbReference>
<dbReference type="InterPro" id="IPR006189">
    <property type="entry name" value="CHASE_dom"/>
</dbReference>
<evidence type="ECO:0000313" key="5">
    <source>
        <dbReference type="EMBL" id="RFU95243.1"/>
    </source>
</evidence>
<feature type="domain" description="CHASE" evidence="3">
    <location>
        <begin position="119"/>
        <end position="209"/>
    </location>
</feature>
<dbReference type="NCBIfam" id="TIGR00254">
    <property type="entry name" value="GGDEF"/>
    <property type="match status" value="1"/>
</dbReference>
<dbReference type="PROSITE" id="PS50887">
    <property type="entry name" value="GGDEF"/>
    <property type="match status" value="1"/>
</dbReference>
<keyword evidence="2" id="KW-0812">Transmembrane</keyword>
<dbReference type="Proteomes" id="UP000264002">
    <property type="component" value="Unassembled WGS sequence"/>
</dbReference>
<evidence type="ECO:0000313" key="6">
    <source>
        <dbReference type="Proteomes" id="UP000264002"/>
    </source>
</evidence>
<dbReference type="InterPro" id="IPR050469">
    <property type="entry name" value="Diguanylate_Cyclase"/>
</dbReference>
<dbReference type="PROSITE" id="PS50839">
    <property type="entry name" value="CHASE"/>
    <property type="match status" value="1"/>
</dbReference>
<keyword evidence="6" id="KW-1185">Reference proteome</keyword>
<dbReference type="PANTHER" id="PTHR45138">
    <property type="entry name" value="REGULATORY COMPONENTS OF SENSORY TRANSDUCTION SYSTEM"/>
    <property type="match status" value="1"/>
</dbReference>
<dbReference type="RefSeq" id="WP_117330053.1">
    <property type="nucleotide sequence ID" value="NZ_QUWK01000005.1"/>
</dbReference>
<dbReference type="GO" id="GO:1902201">
    <property type="term" value="P:negative regulation of bacterial-type flagellum-dependent cell motility"/>
    <property type="evidence" value="ECO:0007669"/>
    <property type="project" value="TreeGrafter"/>
</dbReference>
<dbReference type="GO" id="GO:0052621">
    <property type="term" value="F:diguanylate cyclase activity"/>
    <property type="evidence" value="ECO:0007669"/>
    <property type="project" value="UniProtKB-EC"/>
</dbReference>
<reference evidence="5 6" key="2">
    <citation type="submission" date="2018-09" db="EMBL/GenBank/DDBJ databases">
        <title>Genome of Sphaerochaeta halotolerans strain 4-11.</title>
        <authorList>
            <person name="Nazina T.N."/>
            <person name="Sokolova D.S."/>
        </authorList>
    </citation>
    <scope>NUCLEOTIDE SEQUENCE [LARGE SCALE GENOMIC DNA]</scope>
    <source>
        <strain evidence="5 6">4-11</strain>
    </source>
</reference>
<proteinExistence type="predicted"/>
<comment type="caution">
    <text evidence="5">The sequence shown here is derived from an EMBL/GenBank/DDBJ whole genome shotgun (WGS) entry which is preliminary data.</text>
</comment>
<evidence type="ECO:0000259" key="4">
    <source>
        <dbReference type="PROSITE" id="PS50887"/>
    </source>
</evidence>
<feature type="domain" description="GGDEF" evidence="4">
    <location>
        <begin position="322"/>
        <end position="451"/>
    </location>
</feature>
<dbReference type="InterPro" id="IPR043128">
    <property type="entry name" value="Rev_trsase/Diguanyl_cyclase"/>
</dbReference>
<dbReference type="EC" id="2.7.7.65" evidence="1"/>
<evidence type="ECO:0000256" key="2">
    <source>
        <dbReference type="SAM" id="Phobius"/>
    </source>
</evidence>
<feature type="transmembrane region" description="Helical" evidence="2">
    <location>
        <begin position="264"/>
        <end position="284"/>
    </location>
</feature>
<keyword evidence="2" id="KW-1133">Transmembrane helix</keyword>
<gene>
    <name evidence="5" type="ORF">DYP60_06355</name>
</gene>
<dbReference type="CDD" id="cd01949">
    <property type="entry name" value="GGDEF"/>
    <property type="match status" value="1"/>
</dbReference>
<reference evidence="6" key="1">
    <citation type="submission" date="2018-08" db="EMBL/GenBank/DDBJ databases">
        <authorList>
            <person name="Grouzdev D.S."/>
            <person name="Krutkina M.S."/>
        </authorList>
    </citation>
    <scope>NUCLEOTIDE SEQUENCE [LARGE SCALE GENOMIC DNA]</scope>
    <source>
        <strain evidence="6">4-11</strain>
    </source>
</reference>